<evidence type="ECO:0000313" key="1">
    <source>
        <dbReference type="EMBL" id="KAI0048846.1"/>
    </source>
</evidence>
<gene>
    <name evidence="1" type="ORF">FA95DRAFT_1490212</name>
</gene>
<sequence>MPTTSPADHHDPPYDSPVQRSPSPSSSFTTNYAASDSDTSTSDNALSAEAFQRKIDAELRLHLPCEAETLAETRPLMMPKVRRNAQAAEEIAAMFKQVMRSLRWHVEQLEEENVIESAMARSSRNMLETQAAPTDVDAIMHDMMYPPDATTTSISFDLSLGSGPRDVSGGRFFQRDGPRTAGEESGQ</sequence>
<evidence type="ECO:0000313" key="2">
    <source>
        <dbReference type="Proteomes" id="UP000814033"/>
    </source>
</evidence>
<accession>A0ACB8RYE1</accession>
<reference evidence="1" key="2">
    <citation type="journal article" date="2022" name="New Phytol.">
        <title>Evolutionary transition to the ectomycorrhizal habit in the genomes of a hyperdiverse lineage of mushroom-forming fungi.</title>
        <authorList>
            <person name="Looney B."/>
            <person name="Miyauchi S."/>
            <person name="Morin E."/>
            <person name="Drula E."/>
            <person name="Courty P.E."/>
            <person name="Kohler A."/>
            <person name="Kuo A."/>
            <person name="LaButti K."/>
            <person name="Pangilinan J."/>
            <person name="Lipzen A."/>
            <person name="Riley R."/>
            <person name="Andreopoulos W."/>
            <person name="He G."/>
            <person name="Johnson J."/>
            <person name="Nolan M."/>
            <person name="Tritt A."/>
            <person name="Barry K.W."/>
            <person name="Grigoriev I.V."/>
            <person name="Nagy L.G."/>
            <person name="Hibbett D."/>
            <person name="Henrissat B."/>
            <person name="Matheny P.B."/>
            <person name="Labbe J."/>
            <person name="Martin F.M."/>
        </authorList>
    </citation>
    <scope>NUCLEOTIDE SEQUENCE</scope>
    <source>
        <strain evidence="1">FP105234-sp</strain>
    </source>
</reference>
<organism evidence="1 2">
    <name type="scientific">Auriscalpium vulgare</name>
    <dbReference type="NCBI Taxonomy" id="40419"/>
    <lineage>
        <taxon>Eukaryota</taxon>
        <taxon>Fungi</taxon>
        <taxon>Dikarya</taxon>
        <taxon>Basidiomycota</taxon>
        <taxon>Agaricomycotina</taxon>
        <taxon>Agaricomycetes</taxon>
        <taxon>Russulales</taxon>
        <taxon>Auriscalpiaceae</taxon>
        <taxon>Auriscalpium</taxon>
    </lineage>
</organism>
<comment type="caution">
    <text evidence="1">The sequence shown here is derived from an EMBL/GenBank/DDBJ whole genome shotgun (WGS) entry which is preliminary data.</text>
</comment>
<keyword evidence="2" id="KW-1185">Reference proteome</keyword>
<dbReference type="Proteomes" id="UP000814033">
    <property type="component" value="Unassembled WGS sequence"/>
</dbReference>
<reference evidence="1" key="1">
    <citation type="submission" date="2021-02" db="EMBL/GenBank/DDBJ databases">
        <authorList>
            <consortium name="DOE Joint Genome Institute"/>
            <person name="Ahrendt S."/>
            <person name="Looney B.P."/>
            <person name="Miyauchi S."/>
            <person name="Morin E."/>
            <person name="Drula E."/>
            <person name="Courty P.E."/>
            <person name="Chicoki N."/>
            <person name="Fauchery L."/>
            <person name="Kohler A."/>
            <person name="Kuo A."/>
            <person name="Labutti K."/>
            <person name="Pangilinan J."/>
            <person name="Lipzen A."/>
            <person name="Riley R."/>
            <person name="Andreopoulos W."/>
            <person name="He G."/>
            <person name="Johnson J."/>
            <person name="Barry K.W."/>
            <person name="Grigoriev I.V."/>
            <person name="Nagy L."/>
            <person name="Hibbett D."/>
            <person name="Henrissat B."/>
            <person name="Matheny P.B."/>
            <person name="Labbe J."/>
            <person name="Martin F."/>
        </authorList>
    </citation>
    <scope>NUCLEOTIDE SEQUENCE</scope>
    <source>
        <strain evidence="1">FP105234-sp</strain>
    </source>
</reference>
<protein>
    <submittedName>
        <fullName evidence="1">Uncharacterized protein</fullName>
    </submittedName>
</protein>
<dbReference type="EMBL" id="MU275881">
    <property type="protein sequence ID" value="KAI0048846.1"/>
    <property type="molecule type" value="Genomic_DNA"/>
</dbReference>
<proteinExistence type="predicted"/>
<name>A0ACB8RYE1_9AGAM</name>